<keyword evidence="3" id="KW-0813">Transport</keyword>
<feature type="compositionally biased region" description="Low complexity" evidence="8">
    <location>
        <begin position="254"/>
        <end position="263"/>
    </location>
</feature>
<keyword evidence="11" id="KW-1185">Reference proteome</keyword>
<dbReference type="EMBL" id="BAAAHH010000063">
    <property type="protein sequence ID" value="GAA0969323.1"/>
    <property type="molecule type" value="Genomic_DNA"/>
</dbReference>
<gene>
    <name evidence="10" type="primary">brnF</name>
    <name evidence="10" type="ORF">GCM10009550_75900</name>
</gene>
<feature type="region of interest" description="Disordered" evidence="8">
    <location>
        <begin position="230"/>
        <end position="263"/>
    </location>
</feature>
<evidence type="ECO:0000256" key="9">
    <source>
        <dbReference type="SAM" id="Phobius"/>
    </source>
</evidence>
<dbReference type="InterPro" id="IPR011606">
    <property type="entry name" value="Brnchd-chn_aa_trnsp_permease"/>
</dbReference>
<comment type="similarity">
    <text evidence="2">Belongs to the AzlC family.</text>
</comment>
<evidence type="ECO:0000313" key="11">
    <source>
        <dbReference type="Proteomes" id="UP001500665"/>
    </source>
</evidence>
<keyword evidence="6 9" id="KW-1133">Transmembrane helix</keyword>
<evidence type="ECO:0000256" key="8">
    <source>
        <dbReference type="SAM" id="MobiDB-lite"/>
    </source>
</evidence>
<dbReference type="PANTHER" id="PTHR34979:SF1">
    <property type="entry name" value="INNER MEMBRANE PROTEIN YGAZ"/>
    <property type="match status" value="1"/>
</dbReference>
<evidence type="ECO:0000313" key="10">
    <source>
        <dbReference type="EMBL" id="GAA0969323.1"/>
    </source>
</evidence>
<dbReference type="PANTHER" id="PTHR34979">
    <property type="entry name" value="INNER MEMBRANE PROTEIN YGAZ"/>
    <property type="match status" value="1"/>
</dbReference>
<sequence length="263" mass="27541">MFDLRAKGGSLSFAAAVSDTASVGLSLFPLGISFGMLVAHTGLDWWWATVFTAVVYAGSLEFLLLGLVASVTPLGQIAVTALLVNLRHVFYALSFPLSRVRPRGRLYATFALTDEAYALTAGSGARSWSGSRILWMQVLLQAYWVTGATAGALAGALLPFDLHGLDFALTALFVVLTIDAWRARRDLPSPLLAAASFAVAVLLAPGQALPVAMGLFTAGLLVRYALRDRGASPEAGSEPRAGAAPEAGEPEPRVPVAATARGE</sequence>
<evidence type="ECO:0000256" key="3">
    <source>
        <dbReference type="ARBA" id="ARBA00022448"/>
    </source>
</evidence>
<reference evidence="11" key="1">
    <citation type="journal article" date="2019" name="Int. J. Syst. Evol. Microbiol.">
        <title>The Global Catalogue of Microorganisms (GCM) 10K type strain sequencing project: providing services to taxonomists for standard genome sequencing and annotation.</title>
        <authorList>
            <consortium name="The Broad Institute Genomics Platform"/>
            <consortium name="The Broad Institute Genome Sequencing Center for Infectious Disease"/>
            <person name="Wu L."/>
            <person name="Ma J."/>
        </authorList>
    </citation>
    <scope>NUCLEOTIDE SEQUENCE [LARGE SCALE GENOMIC DNA]</scope>
    <source>
        <strain evidence="11">JCM 10696</strain>
    </source>
</reference>
<evidence type="ECO:0000256" key="5">
    <source>
        <dbReference type="ARBA" id="ARBA00022692"/>
    </source>
</evidence>
<keyword evidence="5 9" id="KW-0812">Transmembrane</keyword>
<comment type="caution">
    <text evidence="10">The sequence shown here is derived from an EMBL/GenBank/DDBJ whole genome shotgun (WGS) entry which is preliminary data.</text>
</comment>
<feature type="compositionally biased region" description="Low complexity" evidence="8">
    <location>
        <begin position="233"/>
        <end position="247"/>
    </location>
</feature>
<protein>
    <submittedName>
        <fullName evidence="10">Branched-chain amino acid exporter BrnF</fullName>
    </submittedName>
</protein>
<proteinExistence type="inferred from homology"/>
<name>A0ABP4CHT7_9ACTN</name>
<dbReference type="Proteomes" id="UP001500665">
    <property type="component" value="Unassembled WGS sequence"/>
</dbReference>
<feature type="transmembrane region" description="Helical" evidence="9">
    <location>
        <begin position="209"/>
        <end position="226"/>
    </location>
</feature>
<evidence type="ECO:0000256" key="1">
    <source>
        <dbReference type="ARBA" id="ARBA00004651"/>
    </source>
</evidence>
<keyword evidence="4" id="KW-1003">Cell membrane</keyword>
<evidence type="ECO:0000256" key="7">
    <source>
        <dbReference type="ARBA" id="ARBA00023136"/>
    </source>
</evidence>
<accession>A0ABP4CHT7</accession>
<evidence type="ECO:0000256" key="4">
    <source>
        <dbReference type="ARBA" id="ARBA00022475"/>
    </source>
</evidence>
<feature type="transmembrane region" description="Helical" evidence="9">
    <location>
        <begin position="133"/>
        <end position="156"/>
    </location>
</feature>
<organism evidence="10 11">
    <name type="scientific">Actinocorallia libanotica</name>
    <dbReference type="NCBI Taxonomy" id="46162"/>
    <lineage>
        <taxon>Bacteria</taxon>
        <taxon>Bacillati</taxon>
        <taxon>Actinomycetota</taxon>
        <taxon>Actinomycetes</taxon>
        <taxon>Streptosporangiales</taxon>
        <taxon>Thermomonosporaceae</taxon>
        <taxon>Actinocorallia</taxon>
    </lineage>
</organism>
<evidence type="ECO:0000256" key="6">
    <source>
        <dbReference type="ARBA" id="ARBA00022989"/>
    </source>
</evidence>
<feature type="transmembrane region" description="Helical" evidence="9">
    <location>
        <begin position="20"/>
        <end position="38"/>
    </location>
</feature>
<comment type="subcellular location">
    <subcellularLocation>
        <location evidence="1">Cell membrane</location>
        <topology evidence="1">Multi-pass membrane protein</topology>
    </subcellularLocation>
</comment>
<keyword evidence="7 9" id="KW-0472">Membrane</keyword>
<feature type="transmembrane region" description="Helical" evidence="9">
    <location>
        <begin position="74"/>
        <end position="93"/>
    </location>
</feature>
<dbReference type="Pfam" id="PF03591">
    <property type="entry name" value="AzlC"/>
    <property type="match status" value="1"/>
</dbReference>
<dbReference type="RefSeq" id="WP_344247484.1">
    <property type="nucleotide sequence ID" value="NZ_BAAAHH010000063.1"/>
</dbReference>
<evidence type="ECO:0000256" key="2">
    <source>
        <dbReference type="ARBA" id="ARBA00010735"/>
    </source>
</evidence>